<reference evidence="1 2" key="1">
    <citation type="submission" date="2022-09" db="EMBL/GenBank/DDBJ databases">
        <authorList>
            <person name="Palmer J.M."/>
        </authorList>
    </citation>
    <scope>NUCLEOTIDE SEQUENCE [LARGE SCALE GENOMIC DNA]</scope>
    <source>
        <strain evidence="1 2">DSM 7382</strain>
    </source>
</reference>
<dbReference type="AlphaFoldDB" id="A0AAW0G8I8"/>
<organism evidence="1 2">
    <name type="scientific">Cerrena zonata</name>
    <dbReference type="NCBI Taxonomy" id="2478898"/>
    <lineage>
        <taxon>Eukaryota</taxon>
        <taxon>Fungi</taxon>
        <taxon>Dikarya</taxon>
        <taxon>Basidiomycota</taxon>
        <taxon>Agaricomycotina</taxon>
        <taxon>Agaricomycetes</taxon>
        <taxon>Polyporales</taxon>
        <taxon>Cerrenaceae</taxon>
        <taxon>Cerrena</taxon>
    </lineage>
</organism>
<comment type="caution">
    <text evidence="1">The sequence shown here is derived from an EMBL/GenBank/DDBJ whole genome shotgun (WGS) entry which is preliminary data.</text>
</comment>
<keyword evidence="2" id="KW-1185">Reference proteome</keyword>
<gene>
    <name evidence="1" type="ORF">QCA50_009341</name>
</gene>
<sequence>MNNTDTPDEILNQVPLIKNPLYQPPKPVTLNTNFNKLLPTLNSVRPPKIKLTTEELTNWLASIEKMKSTSDSAEVTKYQDWINQQQRKFAPGFDFENVLVPTTKPQDKNELDELFGNVSI</sequence>
<proteinExistence type="predicted"/>
<evidence type="ECO:0000313" key="1">
    <source>
        <dbReference type="EMBL" id="KAK7687470.1"/>
    </source>
</evidence>
<accession>A0AAW0G8I8</accession>
<name>A0AAW0G8I8_9APHY</name>
<dbReference type="EMBL" id="JASBNA010000013">
    <property type="protein sequence ID" value="KAK7687470.1"/>
    <property type="molecule type" value="Genomic_DNA"/>
</dbReference>
<protein>
    <submittedName>
        <fullName evidence="1">Uncharacterized protein</fullName>
    </submittedName>
</protein>
<dbReference type="Proteomes" id="UP001385951">
    <property type="component" value="Unassembled WGS sequence"/>
</dbReference>
<evidence type="ECO:0000313" key="2">
    <source>
        <dbReference type="Proteomes" id="UP001385951"/>
    </source>
</evidence>